<dbReference type="EMBL" id="BDRX01000057">
    <property type="protein sequence ID" value="GBF94929.1"/>
    <property type="molecule type" value="Genomic_DNA"/>
</dbReference>
<keyword evidence="4" id="KW-1185">Reference proteome</keyword>
<sequence length="289" mass="31336">MAAYQLPHFDGFLVLVSTVNKALDEVESAMDVCWAEKYALMEEKDELEREIMFDTSTVDALQDQLAGLRIYIANQDAMLGAAAADCQTLREFAAELSAIVDAEALLAAAAADCQALRAYAARHDELNADALLDAAAADCQTLRAYAARHDALNADALLDAAADDGIEFRSYITKMERLYAGSQAQLAQLQRRLQAAETARAFEASRAAELQEQLRASEASRVAAETRAAKLQADVAALQRQVTDLEADVLFRDCDAARREECQADAPRVAADGARGPGSVSQQPTTRWF</sequence>
<evidence type="ECO:0000256" key="1">
    <source>
        <dbReference type="SAM" id="Coils"/>
    </source>
</evidence>
<keyword evidence="1" id="KW-0175">Coiled coil</keyword>
<comment type="caution">
    <text evidence="3">The sequence shown here is derived from an EMBL/GenBank/DDBJ whole genome shotgun (WGS) entry which is preliminary data.</text>
</comment>
<feature type="compositionally biased region" description="Polar residues" evidence="2">
    <location>
        <begin position="279"/>
        <end position="289"/>
    </location>
</feature>
<accession>A0A2V0P5S9</accession>
<feature type="region of interest" description="Disordered" evidence="2">
    <location>
        <begin position="268"/>
        <end position="289"/>
    </location>
</feature>
<dbReference type="Gene3D" id="1.20.5.340">
    <property type="match status" value="1"/>
</dbReference>
<organism evidence="3 4">
    <name type="scientific">Raphidocelis subcapitata</name>
    <dbReference type="NCBI Taxonomy" id="307507"/>
    <lineage>
        <taxon>Eukaryota</taxon>
        <taxon>Viridiplantae</taxon>
        <taxon>Chlorophyta</taxon>
        <taxon>core chlorophytes</taxon>
        <taxon>Chlorophyceae</taxon>
        <taxon>CS clade</taxon>
        <taxon>Sphaeropleales</taxon>
        <taxon>Selenastraceae</taxon>
        <taxon>Raphidocelis</taxon>
    </lineage>
</organism>
<evidence type="ECO:0000313" key="4">
    <source>
        <dbReference type="Proteomes" id="UP000247498"/>
    </source>
</evidence>
<protein>
    <submittedName>
        <fullName evidence="3">Uncharacterized protein</fullName>
    </submittedName>
</protein>
<reference evidence="3 4" key="1">
    <citation type="journal article" date="2018" name="Sci. Rep.">
        <title>Raphidocelis subcapitata (=Pseudokirchneriella subcapitata) provides an insight into genome evolution and environmental adaptations in the Sphaeropleales.</title>
        <authorList>
            <person name="Suzuki S."/>
            <person name="Yamaguchi H."/>
            <person name="Nakajima N."/>
            <person name="Kawachi M."/>
        </authorList>
    </citation>
    <scope>NUCLEOTIDE SEQUENCE [LARGE SCALE GENOMIC DNA]</scope>
    <source>
        <strain evidence="3 4">NIES-35</strain>
    </source>
</reference>
<name>A0A2V0P5S9_9CHLO</name>
<feature type="coiled-coil region" evidence="1">
    <location>
        <begin position="172"/>
        <end position="248"/>
    </location>
</feature>
<dbReference type="AlphaFoldDB" id="A0A2V0P5S9"/>
<proteinExistence type="predicted"/>
<evidence type="ECO:0000256" key="2">
    <source>
        <dbReference type="SAM" id="MobiDB-lite"/>
    </source>
</evidence>
<evidence type="ECO:0000313" key="3">
    <source>
        <dbReference type="EMBL" id="GBF94929.1"/>
    </source>
</evidence>
<dbReference type="Proteomes" id="UP000247498">
    <property type="component" value="Unassembled WGS sequence"/>
</dbReference>
<dbReference type="InParanoid" id="A0A2V0P5S9"/>
<gene>
    <name evidence="3" type="ORF">Rsub_08172</name>
</gene>